<feature type="binding site" evidence="13">
    <location>
        <position position="880"/>
    </location>
    <ligand>
        <name>Zn(2+)</name>
        <dbReference type="ChEBI" id="CHEBI:29105"/>
    </ligand>
</feature>
<evidence type="ECO:0000256" key="2">
    <source>
        <dbReference type="ARBA" id="ARBA00006887"/>
    </source>
</evidence>
<keyword evidence="8 13" id="KW-0067">ATP-binding</keyword>
<evidence type="ECO:0000256" key="10">
    <source>
        <dbReference type="ARBA" id="ARBA00023146"/>
    </source>
</evidence>
<comment type="function">
    <text evidence="11 13">Catalyzes the attachment of isoleucine to tRNA(Ile). As IleRS can inadvertently accommodate and process structurally similar amino acids such as valine, to avoid such errors it has two additional distinct tRNA(Ile)-dependent editing activities. One activity is designated as 'pretransfer' editing and involves the hydrolysis of activated Val-AMP. The other activity is designated 'posttransfer' editing and involves deacylation of mischarged Val-tRNA(Ile).</text>
</comment>
<organism evidence="16 17">
    <name type="scientific">Jeotgalibaca arthritidis</name>
    <dbReference type="NCBI Taxonomy" id="1868794"/>
    <lineage>
        <taxon>Bacteria</taxon>
        <taxon>Bacillati</taxon>
        <taxon>Bacillota</taxon>
        <taxon>Bacilli</taxon>
        <taxon>Lactobacillales</taxon>
        <taxon>Carnobacteriaceae</taxon>
        <taxon>Jeotgalibaca</taxon>
    </lineage>
</organism>
<protein>
    <recommendedName>
        <fullName evidence="13">Isoleucine--tRNA ligase</fullName>
        <ecNumber evidence="13">6.1.1.5</ecNumber>
    </recommendedName>
    <alternativeName>
        <fullName evidence="13">Isoleucyl-tRNA synthetase</fullName>
        <shortName evidence="13">IleRS</shortName>
    </alternativeName>
</protein>
<evidence type="ECO:0000256" key="3">
    <source>
        <dbReference type="ARBA" id="ARBA00011245"/>
    </source>
</evidence>
<evidence type="ECO:0000256" key="7">
    <source>
        <dbReference type="ARBA" id="ARBA00022833"/>
    </source>
</evidence>
<dbReference type="GO" id="GO:0000049">
    <property type="term" value="F:tRNA binding"/>
    <property type="evidence" value="ECO:0007669"/>
    <property type="project" value="InterPro"/>
</dbReference>
<dbReference type="InterPro" id="IPR002300">
    <property type="entry name" value="aa-tRNA-synth_Ia"/>
</dbReference>
<feature type="binding site" evidence="13">
    <location>
        <position position="596"/>
    </location>
    <ligand>
        <name>ATP</name>
        <dbReference type="ChEBI" id="CHEBI:30616"/>
    </ligand>
</feature>
<comment type="domain">
    <text evidence="13">IleRS has two distinct active sites: one for aminoacylation and one for editing. The misactivated valine is translocated from the active site to the editing site, which sterically excludes the correctly activated isoleucine. The single editing site contains two valyl binding pockets, one specific for each substrate (Val-AMP or Val-tRNA(Ile)).</text>
</comment>
<keyword evidence="10 13" id="KW-0030">Aminoacyl-tRNA synthetase</keyword>
<sequence length="921" mass="105181">MKMKDTLLLGKTAFPMKANLPVREQEREKEWEEQQVYDKRQEKNAGKPTFVLHDGPPYANGAVHMGHALNKISKDFIVRSKSMSGFRSPYVPGWDTHGLPIEQALTNTGVNRKQMSLAEFRKLCEDYAWKQIDGQRTVFKRLGVTGEWDNPYVTLTPEYEEGEIRVFGKMAEKGYIYKGLKPIYWSPSSESSLAEAEIEYKDIKSASIYVSFPVKDGKGFLDTDTSFIIWTTTPWTLPANLGISVHADFNYSEIEADGRKFIVATDLLETVKNEIGWESVTTLREFKGAEMEYMTAQHPFYDRESLVMVGDHVTLEAGTGLVHTAPGHGDDDYIIGKKYGLDVLSPVDDRGCYTDEAPGFEGIFYDKANKMITELLEEKGQLLKLDFFEHSYPHDWRTKKPVIFRATPQWFASISKFRQDILDEIEKVDWIHPSGKVRIHNMIRDRGDWVISRQRVWGVPLPIFYAENGEAIITPETIDHVATLIGQEGSNVWFEREAKDLLPAGFTHPGSPNGLFTKETDIMDVWFDSGSSHESVLRNRENLTFPADMYLEGSDQYRGWFNSSLTTSVAINGEAPYKSVLSQGFVLDGEGRKMSKSLGNTILPEKVVKNMGADIIRLWVSSVDYESDVRVSDDILKQVSETYRKIRNTMRFLIGNTEDFNPAEHRVAYEDLRSVDKFMSIRLNQIIETCLKAYEDYRFSTIYQTIMNFCTVELSSFYLDFAKDVVYIERENDAVRRSMQTVFYDALVAITKLLTPIITHTTEEIWTYLKEEEEYAQLAELPEAVFAADKDEILEQWNSFMSLRQSILKSLEEARSEKVIGKSFEAHLNLFVSQEVKDLFESIDTDLAQLFIVSQVTLHDEADAENGMRVVVEHAHGETCDRCRIIKEEVGTIEAAPTLCSRCADIVINDFPEALTTEEEQ</sequence>
<evidence type="ECO:0000256" key="8">
    <source>
        <dbReference type="ARBA" id="ARBA00022840"/>
    </source>
</evidence>
<dbReference type="EC" id="6.1.1.5" evidence="13"/>
<dbReference type="FunFam" id="3.40.50.620:FF:000152">
    <property type="entry name" value="Isoleucine--tRNA ligase"/>
    <property type="match status" value="1"/>
</dbReference>
<dbReference type="PRINTS" id="PR00984">
    <property type="entry name" value="TRNASYNTHILE"/>
</dbReference>
<name>A0A6G7KBE8_9LACT</name>
<dbReference type="EMBL" id="CP049740">
    <property type="protein sequence ID" value="QII82593.1"/>
    <property type="molecule type" value="Genomic_DNA"/>
</dbReference>
<feature type="short sequence motif" description="'HIGH' region" evidence="13">
    <location>
        <begin position="57"/>
        <end position="67"/>
    </location>
</feature>
<dbReference type="InterPro" id="IPR050081">
    <property type="entry name" value="Ile-tRNA_ligase"/>
</dbReference>
<dbReference type="FunFam" id="1.10.730.20:FF:000001">
    <property type="entry name" value="Isoleucine--tRNA ligase"/>
    <property type="match status" value="1"/>
</dbReference>
<dbReference type="PANTHER" id="PTHR42765:SF1">
    <property type="entry name" value="ISOLEUCINE--TRNA LIGASE, MITOCHONDRIAL"/>
    <property type="match status" value="1"/>
</dbReference>
<evidence type="ECO:0000259" key="14">
    <source>
        <dbReference type="Pfam" id="PF00133"/>
    </source>
</evidence>
<comment type="catalytic activity">
    <reaction evidence="12 13">
        <text>tRNA(Ile) + L-isoleucine + ATP = L-isoleucyl-tRNA(Ile) + AMP + diphosphate</text>
        <dbReference type="Rhea" id="RHEA:11060"/>
        <dbReference type="Rhea" id="RHEA-COMP:9666"/>
        <dbReference type="Rhea" id="RHEA-COMP:9695"/>
        <dbReference type="ChEBI" id="CHEBI:30616"/>
        <dbReference type="ChEBI" id="CHEBI:33019"/>
        <dbReference type="ChEBI" id="CHEBI:58045"/>
        <dbReference type="ChEBI" id="CHEBI:78442"/>
        <dbReference type="ChEBI" id="CHEBI:78528"/>
        <dbReference type="ChEBI" id="CHEBI:456215"/>
        <dbReference type="EC" id="6.1.1.5"/>
    </reaction>
</comment>
<dbReference type="InterPro" id="IPR009080">
    <property type="entry name" value="tRNAsynth_Ia_anticodon-bd"/>
</dbReference>
<keyword evidence="13" id="KW-0479">Metal-binding</keyword>
<evidence type="ECO:0000256" key="11">
    <source>
        <dbReference type="ARBA" id="ARBA00025217"/>
    </source>
</evidence>
<evidence type="ECO:0000256" key="9">
    <source>
        <dbReference type="ARBA" id="ARBA00022917"/>
    </source>
</evidence>
<gene>
    <name evidence="13 16" type="primary">ileS</name>
    <name evidence="16" type="ORF">G7057_09235</name>
</gene>
<dbReference type="FunFam" id="3.90.740.10:FF:000006">
    <property type="entry name" value="Isoleucine--tRNA ligase"/>
    <property type="match status" value="1"/>
</dbReference>
<dbReference type="Gene3D" id="3.90.740.10">
    <property type="entry name" value="Valyl/Leucyl/Isoleucyl-tRNA synthetase, editing domain"/>
    <property type="match status" value="1"/>
</dbReference>
<evidence type="ECO:0000256" key="5">
    <source>
        <dbReference type="ARBA" id="ARBA00022598"/>
    </source>
</evidence>
<dbReference type="InterPro" id="IPR001412">
    <property type="entry name" value="aa-tRNA-synth_I_CS"/>
</dbReference>
<dbReference type="GO" id="GO:0008270">
    <property type="term" value="F:zinc ion binding"/>
    <property type="evidence" value="ECO:0007669"/>
    <property type="project" value="UniProtKB-UniRule"/>
</dbReference>
<dbReference type="Gene3D" id="1.10.10.830">
    <property type="entry name" value="Ile-tRNA synthetase CP2 domain-like"/>
    <property type="match status" value="1"/>
</dbReference>
<comment type="subunit">
    <text evidence="3 13">Monomer.</text>
</comment>
<dbReference type="AlphaFoldDB" id="A0A6G7KBE8"/>
<dbReference type="InterPro" id="IPR013155">
    <property type="entry name" value="M/V/L/I-tRNA-synth_anticd-bd"/>
</dbReference>
<dbReference type="InterPro" id="IPR023585">
    <property type="entry name" value="Ile-tRNA-ligase_type1"/>
</dbReference>
<keyword evidence="4 13" id="KW-0963">Cytoplasm</keyword>
<dbReference type="PROSITE" id="PS00178">
    <property type="entry name" value="AA_TRNA_LIGASE_I"/>
    <property type="match status" value="1"/>
</dbReference>
<dbReference type="GO" id="GO:0005524">
    <property type="term" value="F:ATP binding"/>
    <property type="evidence" value="ECO:0007669"/>
    <property type="project" value="UniProtKB-UniRule"/>
</dbReference>
<comment type="subcellular location">
    <subcellularLocation>
        <location evidence="1 13">Cytoplasm</location>
    </subcellularLocation>
</comment>
<dbReference type="SUPFAM" id="SSF52374">
    <property type="entry name" value="Nucleotidylyl transferase"/>
    <property type="match status" value="1"/>
</dbReference>
<comment type="similarity">
    <text evidence="2 13">Belongs to the class-I aminoacyl-tRNA synthetase family. IleS type 1 subfamily.</text>
</comment>
<evidence type="ECO:0000256" key="6">
    <source>
        <dbReference type="ARBA" id="ARBA00022741"/>
    </source>
</evidence>
<feature type="domain" description="Aminoacyl-tRNA synthetase class Ia" evidence="14">
    <location>
        <begin position="29"/>
        <end position="632"/>
    </location>
</feature>
<evidence type="ECO:0000313" key="17">
    <source>
        <dbReference type="Proteomes" id="UP000501451"/>
    </source>
</evidence>
<reference evidence="16 17" key="1">
    <citation type="journal article" date="2017" name="Int. J. Syst. Evol. Microbiol.">
        <title>Jeotgalibaca porci sp. nov. and Jeotgalibaca arthritidis sp. nov., isolated from pigs, and emended description of the genus Jeotgalibaca.</title>
        <authorList>
            <person name="Zamora L."/>
            <person name="Perez-Sancho M."/>
            <person name="Dominguez L."/>
            <person name="Fernandez-Garayzabal J.F."/>
            <person name="Vela A.I."/>
        </authorList>
    </citation>
    <scope>NUCLEOTIDE SEQUENCE [LARGE SCALE GENOMIC DNA]</scope>
    <source>
        <strain evidence="16 17">CECT 9157</strain>
    </source>
</reference>
<keyword evidence="17" id="KW-1185">Reference proteome</keyword>
<feature type="short sequence motif" description="'KMSKS' region" evidence="13">
    <location>
        <begin position="593"/>
        <end position="597"/>
    </location>
</feature>
<evidence type="ECO:0000256" key="12">
    <source>
        <dbReference type="ARBA" id="ARBA00048359"/>
    </source>
</evidence>
<feature type="binding site" evidence="13">
    <location>
        <position position="552"/>
    </location>
    <ligand>
        <name>L-isoleucyl-5'-AMP</name>
        <dbReference type="ChEBI" id="CHEBI:178002"/>
    </ligand>
</feature>
<dbReference type="InterPro" id="IPR002301">
    <property type="entry name" value="Ile-tRNA-ligase"/>
</dbReference>
<keyword evidence="7 13" id="KW-0862">Zinc</keyword>
<dbReference type="Pfam" id="PF00133">
    <property type="entry name" value="tRNA-synt_1"/>
    <property type="match status" value="1"/>
</dbReference>
<dbReference type="Gene3D" id="3.40.50.620">
    <property type="entry name" value="HUPs"/>
    <property type="match status" value="2"/>
</dbReference>
<dbReference type="FunFam" id="1.10.10.830:FF:000001">
    <property type="entry name" value="Isoleucine--tRNA ligase"/>
    <property type="match status" value="1"/>
</dbReference>
<dbReference type="Gene3D" id="1.10.730.20">
    <property type="match status" value="1"/>
</dbReference>
<proteinExistence type="inferred from homology"/>
<dbReference type="InterPro" id="IPR009008">
    <property type="entry name" value="Val/Leu/Ile-tRNA-synth_edit"/>
</dbReference>
<keyword evidence="5 13" id="KW-0436">Ligase</keyword>
<evidence type="ECO:0000313" key="16">
    <source>
        <dbReference type="EMBL" id="QII82593.1"/>
    </source>
</evidence>
<keyword evidence="9 13" id="KW-0648">Protein biosynthesis</keyword>
<dbReference type="KEGG" id="jar:G7057_09235"/>
<feature type="binding site" evidence="13">
    <location>
        <position position="900"/>
    </location>
    <ligand>
        <name>Zn(2+)</name>
        <dbReference type="ChEBI" id="CHEBI:29105"/>
    </ligand>
</feature>
<keyword evidence="6 13" id="KW-0547">Nucleotide-binding</keyword>
<dbReference type="Proteomes" id="UP000501451">
    <property type="component" value="Chromosome"/>
</dbReference>
<dbReference type="CDD" id="cd00818">
    <property type="entry name" value="IleRS_core"/>
    <property type="match status" value="1"/>
</dbReference>
<dbReference type="SUPFAM" id="SSF47323">
    <property type="entry name" value="Anticodon-binding domain of a subclass of class I aminoacyl-tRNA synthetases"/>
    <property type="match status" value="1"/>
</dbReference>
<feature type="binding site" evidence="13">
    <location>
        <position position="903"/>
    </location>
    <ligand>
        <name>Zn(2+)</name>
        <dbReference type="ChEBI" id="CHEBI:29105"/>
    </ligand>
</feature>
<evidence type="ECO:0000256" key="4">
    <source>
        <dbReference type="ARBA" id="ARBA00022490"/>
    </source>
</evidence>
<dbReference type="CDD" id="cd07960">
    <property type="entry name" value="Anticodon_Ia_Ile_BEm"/>
    <property type="match status" value="1"/>
</dbReference>
<dbReference type="InterPro" id="IPR033708">
    <property type="entry name" value="Anticodon_Ile_BEm"/>
</dbReference>
<dbReference type="GO" id="GO:0002161">
    <property type="term" value="F:aminoacyl-tRNA deacylase activity"/>
    <property type="evidence" value="ECO:0007669"/>
    <property type="project" value="InterPro"/>
</dbReference>
<comment type="cofactor">
    <cofactor evidence="13">
        <name>Zn(2+)</name>
        <dbReference type="ChEBI" id="CHEBI:29105"/>
    </cofactor>
    <text evidence="13">Binds 1 zinc ion per subunit.</text>
</comment>
<accession>A0A6G7KBE8</accession>
<dbReference type="PANTHER" id="PTHR42765">
    <property type="entry name" value="SOLEUCYL-TRNA SYNTHETASE"/>
    <property type="match status" value="1"/>
</dbReference>
<dbReference type="SUPFAM" id="SSF50677">
    <property type="entry name" value="ValRS/IleRS/LeuRS editing domain"/>
    <property type="match status" value="1"/>
</dbReference>
<dbReference type="GO" id="GO:0004822">
    <property type="term" value="F:isoleucine-tRNA ligase activity"/>
    <property type="evidence" value="ECO:0007669"/>
    <property type="project" value="UniProtKB-UniRule"/>
</dbReference>
<dbReference type="Pfam" id="PF08264">
    <property type="entry name" value="Anticodon_1"/>
    <property type="match status" value="1"/>
</dbReference>
<dbReference type="GO" id="GO:0006428">
    <property type="term" value="P:isoleucyl-tRNA aminoacylation"/>
    <property type="evidence" value="ECO:0007669"/>
    <property type="project" value="UniProtKB-UniRule"/>
</dbReference>
<dbReference type="NCBIfam" id="TIGR00392">
    <property type="entry name" value="ileS"/>
    <property type="match status" value="1"/>
</dbReference>
<dbReference type="InterPro" id="IPR014729">
    <property type="entry name" value="Rossmann-like_a/b/a_fold"/>
</dbReference>
<evidence type="ECO:0000256" key="1">
    <source>
        <dbReference type="ARBA" id="ARBA00004496"/>
    </source>
</evidence>
<evidence type="ECO:0000259" key="15">
    <source>
        <dbReference type="Pfam" id="PF08264"/>
    </source>
</evidence>
<dbReference type="HAMAP" id="MF_02002">
    <property type="entry name" value="Ile_tRNA_synth_type1"/>
    <property type="match status" value="1"/>
</dbReference>
<evidence type="ECO:0000256" key="13">
    <source>
        <dbReference type="HAMAP-Rule" id="MF_02002"/>
    </source>
</evidence>
<feature type="domain" description="Methionyl/Valyl/Leucyl/Isoleucyl-tRNA synthetase anticodon-binding" evidence="15">
    <location>
        <begin position="676"/>
        <end position="827"/>
    </location>
</feature>
<feature type="binding site" evidence="13">
    <location>
        <position position="883"/>
    </location>
    <ligand>
        <name>Zn(2+)</name>
        <dbReference type="ChEBI" id="CHEBI:29105"/>
    </ligand>
</feature>
<dbReference type="RefSeq" id="WP_166163120.1">
    <property type="nucleotide sequence ID" value="NZ_CP049740.1"/>
</dbReference>
<dbReference type="GO" id="GO:0005829">
    <property type="term" value="C:cytosol"/>
    <property type="evidence" value="ECO:0007669"/>
    <property type="project" value="TreeGrafter"/>
</dbReference>